<dbReference type="Pfam" id="PF02121">
    <property type="entry name" value="IP_trans"/>
    <property type="match status" value="1"/>
</dbReference>
<feature type="domain" description="Phosphatidylinositol transfer protein N-terminal" evidence="1">
    <location>
        <begin position="1"/>
        <end position="258"/>
    </location>
</feature>
<dbReference type="PANTHER" id="PTHR10658:SF11">
    <property type="entry name" value="VIBRATOR, ISOFORM B"/>
    <property type="match status" value="1"/>
</dbReference>
<dbReference type="InterPro" id="IPR023393">
    <property type="entry name" value="START-like_dom_sf"/>
</dbReference>
<dbReference type="InterPro" id="IPR055261">
    <property type="entry name" value="PI_transfer_N"/>
</dbReference>
<reference evidence="2 3" key="1">
    <citation type="submission" date="2024-04" db="EMBL/GenBank/DDBJ databases">
        <title>Tritrichomonas musculus Genome.</title>
        <authorList>
            <person name="Alves-Ferreira E."/>
            <person name="Grigg M."/>
            <person name="Lorenzi H."/>
            <person name="Galac M."/>
        </authorList>
    </citation>
    <scope>NUCLEOTIDE SEQUENCE [LARGE SCALE GENOMIC DNA]</scope>
    <source>
        <strain evidence="2 3">EAF2021</strain>
    </source>
</reference>
<dbReference type="Proteomes" id="UP001470230">
    <property type="component" value="Unassembled WGS sequence"/>
</dbReference>
<dbReference type="EMBL" id="JAPFFF010000013">
    <property type="protein sequence ID" value="KAK8871804.1"/>
    <property type="molecule type" value="Genomic_DNA"/>
</dbReference>
<dbReference type="PANTHER" id="PTHR10658">
    <property type="entry name" value="PHOSPHATIDYLINOSITOL TRANSFER PROTEIN"/>
    <property type="match status" value="1"/>
</dbReference>
<dbReference type="InterPro" id="IPR001666">
    <property type="entry name" value="PI_transfer"/>
</dbReference>
<evidence type="ECO:0000313" key="3">
    <source>
        <dbReference type="Proteomes" id="UP001470230"/>
    </source>
</evidence>
<accession>A0ABR2J1R7</accession>
<name>A0ABR2J1R7_9EUKA</name>
<gene>
    <name evidence="2" type="ORF">M9Y10_007547</name>
</gene>
<evidence type="ECO:0000259" key="1">
    <source>
        <dbReference type="Pfam" id="PF02121"/>
    </source>
</evidence>
<dbReference type="SUPFAM" id="SSF55961">
    <property type="entry name" value="Bet v1-like"/>
    <property type="match status" value="1"/>
</dbReference>
<keyword evidence="3" id="KW-1185">Reference proteome</keyword>
<proteinExistence type="predicted"/>
<organism evidence="2 3">
    <name type="scientific">Tritrichomonas musculus</name>
    <dbReference type="NCBI Taxonomy" id="1915356"/>
    <lineage>
        <taxon>Eukaryota</taxon>
        <taxon>Metamonada</taxon>
        <taxon>Parabasalia</taxon>
        <taxon>Tritrichomonadida</taxon>
        <taxon>Tritrichomonadidae</taxon>
        <taxon>Tritrichomonas</taxon>
    </lineage>
</organism>
<dbReference type="Gene3D" id="3.30.530.20">
    <property type="match status" value="1"/>
</dbReference>
<evidence type="ECO:0000313" key="2">
    <source>
        <dbReference type="EMBL" id="KAK8871804.1"/>
    </source>
</evidence>
<sequence length="298" mass="34547">MRIIEYRIILPISIEQYPKADTFMFNHRMEIGASEGECVELADSKSYVGEEGPVFYASRIYHCKNRVPKFLQWLVPDSICAFREDSWTYYPKCKGKFIVDFLGDKFNVNIKTHQYKFTSVEEIPENGSELTDEELAIREIKYVDILLNDPVPEKKEWDLNGFSYEDANIHELKTYDATGFDDTKPPKWIENYKGEMTIVTKVIIADIPIWGVQTMAEKLIVENMAISTFLDSARATVGWAPYWHQMSMEEVEKMNEDVGKAINEIYNNNFKNGEKIELSVEDNKKEDGKGKIFSFFGL</sequence>
<protein>
    <recommendedName>
        <fullName evidence="1">Phosphatidylinositol transfer protein N-terminal domain-containing protein</fullName>
    </recommendedName>
</protein>
<comment type="caution">
    <text evidence="2">The sequence shown here is derived from an EMBL/GenBank/DDBJ whole genome shotgun (WGS) entry which is preliminary data.</text>
</comment>